<feature type="domain" description="APCDD1" evidence="6">
    <location>
        <begin position="22"/>
        <end position="270"/>
    </location>
</feature>
<dbReference type="STRING" id="6573.A0A210QJD5"/>
<name>A0A210QJD5_MIZYE</name>
<dbReference type="InterPro" id="IPR029405">
    <property type="entry name" value="APCDD1_dom"/>
</dbReference>
<dbReference type="Proteomes" id="UP000242188">
    <property type="component" value="Unassembled WGS sequence"/>
</dbReference>
<dbReference type="Pfam" id="PF14921">
    <property type="entry name" value="APCDDC"/>
    <property type="match status" value="2"/>
</dbReference>
<dbReference type="GO" id="GO:0030178">
    <property type="term" value="P:negative regulation of Wnt signaling pathway"/>
    <property type="evidence" value="ECO:0007669"/>
    <property type="project" value="InterPro"/>
</dbReference>
<feature type="domain" description="APCDD1" evidence="6">
    <location>
        <begin position="271"/>
        <end position="482"/>
    </location>
</feature>
<dbReference type="InterPro" id="IPR042425">
    <property type="entry name" value="APCDD1"/>
</dbReference>
<evidence type="ECO:0000256" key="4">
    <source>
        <dbReference type="ARBA" id="ARBA00023136"/>
    </source>
</evidence>
<evidence type="ECO:0000256" key="1">
    <source>
        <dbReference type="ARBA" id="ARBA00004167"/>
    </source>
</evidence>
<dbReference type="GO" id="GO:0017147">
    <property type="term" value="F:Wnt-protein binding"/>
    <property type="evidence" value="ECO:0007669"/>
    <property type="project" value="InterPro"/>
</dbReference>
<keyword evidence="3" id="KW-0732">Signal</keyword>
<dbReference type="GO" id="GO:0005886">
    <property type="term" value="C:plasma membrane"/>
    <property type="evidence" value="ECO:0007669"/>
    <property type="project" value="InterPro"/>
</dbReference>
<evidence type="ECO:0000313" key="7">
    <source>
        <dbReference type="EMBL" id="OWF48796.1"/>
    </source>
</evidence>
<accession>A0A210QJD5</accession>
<organism evidence="7 8">
    <name type="scientific">Mizuhopecten yessoensis</name>
    <name type="common">Japanese scallop</name>
    <name type="synonym">Patinopecten yessoensis</name>
    <dbReference type="NCBI Taxonomy" id="6573"/>
    <lineage>
        <taxon>Eukaryota</taxon>
        <taxon>Metazoa</taxon>
        <taxon>Spiralia</taxon>
        <taxon>Lophotrochozoa</taxon>
        <taxon>Mollusca</taxon>
        <taxon>Bivalvia</taxon>
        <taxon>Autobranchia</taxon>
        <taxon>Pteriomorphia</taxon>
        <taxon>Pectinida</taxon>
        <taxon>Pectinoidea</taxon>
        <taxon>Pectinidae</taxon>
        <taxon>Mizuhopecten</taxon>
    </lineage>
</organism>
<comment type="caution">
    <text evidence="7">The sequence shown here is derived from an EMBL/GenBank/DDBJ whole genome shotgun (WGS) entry which is preliminary data.</text>
</comment>
<dbReference type="PANTHER" id="PTHR31021">
    <property type="entry name" value="ADENOMATOSIS POLYPOSIS COLI DOWN-REGULATED 1"/>
    <property type="match status" value="1"/>
</dbReference>
<sequence length="512" mass="59205">MNRLSAVMLAKGASNYDPPVPSCKALARHARDFPTTAPSPPTIHGVWVSDRCEIRPGPEFLLRKYRFKRGKFQLHQYYYSGPDCAEPLYGVKAHGTIKLLRPSWIVPGGMEAKYRLHNVSIIPFQERIAKEFWFKVREQCQGVKGHTWKPYRSYQIMNFPPYKKYRLHKHRNIDYDCTQLFNLTFHELQLLRVEVHRQSGRVDKNKISTYPSRYSKSFEEVNLLLGDIHTDRSQRHTYRPSSYQTGLRNSKTKTCQICNGIANSNDYYPPKIDRPKPTKFHLQGDWVSSGCETRQYGQFLTRKLSFLQDGKSWQGQYDFFEDPLCRKGSFSLSVKGTYTRGKVSKVISRSKELNFRLIRLKITPKNKQMVNTLRMYDGHCGVRNAWKINEQQDVTSTGGCDVLGIILPNVEFEILRMVTSERQTLLYVGQWTVNNVPHKNKELRPTSFQQPLVRCSDSAPKVTSNRIEDLLSVDKHSPVFAKFEAIPKSNGALKYQATFWAVFVIVICVIVS</sequence>
<dbReference type="PANTHER" id="PTHR31021:SF1">
    <property type="entry name" value="CHROMOSOME UNDETERMINED SCAFFOLD_56, WHOLE GENOME SHOTGUN SEQUENCE"/>
    <property type="match status" value="1"/>
</dbReference>
<keyword evidence="4" id="KW-0472">Membrane</keyword>
<dbReference type="SMART" id="SM01352">
    <property type="entry name" value="APCDDC"/>
    <property type="match status" value="2"/>
</dbReference>
<dbReference type="OrthoDB" id="5985602at2759"/>
<dbReference type="EMBL" id="NEDP02003383">
    <property type="protein sequence ID" value="OWF48796.1"/>
    <property type="molecule type" value="Genomic_DNA"/>
</dbReference>
<evidence type="ECO:0000259" key="6">
    <source>
        <dbReference type="SMART" id="SM01352"/>
    </source>
</evidence>
<dbReference type="AlphaFoldDB" id="A0A210QJD5"/>
<keyword evidence="2" id="KW-0812">Transmembrane</keyword>
<evidence type="ECO:0000313" key="8">
    <source>
        <dbReference type="Proteomes" id="UP000242188"/>
    </source>
</evidence>
<comment type="subcellular location">
    <subcellularLocation>
        <location evidence="1">Membrane</location>
        <topology evidence="1">Single-pass membrane protein</topology>
    </subcellularLocation>
</comment>
<protein>
    <submittedName>
        <fullName evidence="7">Protein APCDD1</fullName>
    </submittedName>
</protein>
<evidence type="ECO:0000256" key="3">
    <source>
        <dbReference type="ARBA" id="ARBA00022729"/>
    </source>
</evidence>
<proteinExistence type="predicted"/>
<gene>
    <name evidence="7" type="ORF">KP79_PYT14615</name>
</gene>
<keyword evidence="5" id="KW-0325">Glycoprotein</keyword>
<reference evidence="7 8" key="1">
    <citation type="journal article" date="2017" name="Nat. Ecol. Evol.">
        <title>Scallop genome provides insights into evolution of bilaterian karyotype and development.</title>
        <authorList>
            <person name="Wang S."/>
            <person name="Zhang J."/>
            <person name="Jiao W."/>
            <person name="Li J."/>
            <person name="Xun X."/>
            <person name="Sun Y."/>
            <person name="Guo X."/>
            <person name="Huan P."/>
            <person name="Dong B."/>
            <person name="Zhang L."/>
            <person name="Hu X."/>
            <person name="Sun X."/>
            <person name="Wang J."/>
            <person name="Zhao C."/>
            <person name="Wang Y."/>
            <person name="Wang D."/>
            <person name="Huang X."/>
            <person name="Wang R."/>
            <person name="Lv J."/>
            <person name="Li Y."/>
            <person name="Zhang Z."/>
            <person name="Liu B."/>
            <person name="Lu W."/>
            <person name="Hui Y."/>
            <person name="Liang J."/>
            <person name="Zhou Z."/>
            <person name="Hou R."/>
            <person name="Li X."/>
            <person name="Liu Y."/>
            <person name="Li H."/>
            <person name="Ning X."/>
            <person name="Lin Y."/>
            <person name="Zhao L."/>
            <person name="Xing Q."/>
            <person name="Dou J."/>
            <person name="Li Y."/>
            <person name="Mao J."/>
            <person name="Guo H."/>
            <person name="Dou H."/>
            <person name="Li T."/>
            <person name="Mu C."/>
            <person name="Jiang W."/>
            <person name="Fu Q."/>
            <person name="Fu X."/>
            <person name="Miao Y."/>
            <person name="Liu J."/>
            <person name="Yu Q."/>
            <person name="Li R."/>
            <person name="Liao H."/>
            <person name="Li X."/>
            <person name="Kong Y."/>
            <person name="Jiang Z."/>
            <person name="Chourrout D."/>
            <person name="Li R."/>
            <person name="Bao Z."/>
        </authorList>
    </citation>
    <scope>NUCLEOTIDE SEQUENCE [LARGE SCALE GENOMIC DNA]</scope>
    <source>
        <strain evidence="7 8">PY_sf001</strain>
    </source>
</reference>
<evidence type="ECO:0000256" key="2">
    <source>
        <dbReference type="ARBA" id="ARBA00022692"/>
    </source>
</evidence>
<keyword evidence="8" id="KW-1185">Reference proteome</keyword>
<evidence type="ECO:0000256" key="5">
    <source>
        <dbReference type="ARBA" id="ARBA00023180"/>
    </source>
</evidence>